<keyword evidence="3" id="KW-1185">Reference proteome</keyword>
<name>A0ABU2SGJ3_9ACTN</name>
<dbReference type="PANTHER" id="PTHR11014:SF63">
    <property type="entry name" value="METALLOPEPTIDASE, PUTATIVE (AFU_ORTHOLOGUE AFUA_6G09600)-RELATED"/>
    <property type="match status" value="1"/>
</dbReference>
<dbReference type="RefSeq" id="WP_311606778.1">
    <property type="nucleotide sequence ID" value="NZ_JAVRFI010000001.1"/>
</dbReference>
<dbReference type="Gene3D" id="3.40.630.10">
    <property type="entry name" value="Zn peptidases"/>
    <property type="match status" value="1"/>
</dbReference>
<dbReference type="InterPro" id="IPR036264">
    <property type="entry name" value="Bact_exopeptidase_dim_dom"/>
</dbReference>
<dbReference type="InterPro" id="IPR017439">
    <property type="entry name" value="Amidohydrolase"/>
</dbReference>
<reference evidence="2" key="1">
    <citation type="submission" date="2024-05" db="EMBL/GenBank/DDBJ databases">
        <title>30 novel species of actinomycetes from the DSMZ collection.</title>
        <authorList>
            <person name="Nouioui I."/>
        </authorList>
    </citation>
    <scope>NUCLEOTIDE SEQUENCE</scope>
    <source>
        <strain evidence="2">DSM 40473</strain>
    </source>
</reference>
<dbReference type="CDD" id="cd03886">
    <property type="entry name" value="M20_Acy1"/>
    <property type="match status" value="1"/>
</dbReference>
<evidence type="ECO:0000313" key="3">
    <source>
        <dbReference type="Proteomes" id="UP001180531"/>
    </source>
</evidence>
<dbReference type="InterPro" id="IPR011650">
    <property type="entry name" value="Peptidase_M20_dimer"/>
</dbReference>
<dbReference type="PANTHER" id="PTHR11014">
    <property type="entry name" value="PEPTIDASE M20 FAMILY MEMBER"/>
    <property type="match status" value="1"/>
</dbReference>
<protein>
    <submittedName>
        <fullName evidence="2">M20 family metallopeptidase</fullName>
    </submittedName>
</protein>
<dbReference type="EMBL" id="JAVRFI010000001">
    <property type="protein sequence ID" value="MDT0447499.1"/>
    <property type="molecule type" value="Genomic_DNA"/>
</dbReference>
<comment type="caution">
    <text evidence="2">The sequence shown here is derived from an EMBL/GenBank/DDBJ whole genome shotgun (WGS) entry which is preliminary data.</text>
</comment>
<gene>
    <name evidence="2" type="ORF">RM609_00050</name>
</gene>
<evidence type="ECO:0000313" key="2">
    <source>
        <dbReference type="EMBL" id="MDT0447499.1"/>
    </source>
</evidence>
<organism evidence="2 3">
    <name type="scientific">Streptomyces hesseae</name>
    <dbReference type="NCBI Taxonomy" id="3075519"/>
    <lineage>
        <taxon>Bacteria</taxon>
        <taxon>Bacillati</taxon>
        <taxon>Actinomycetota</taxon>
        <taxon>Actinomycetes</taxon>
        <taxon>Kitasatosporales</taxon>
        <taxon>Streptomycetaceae</taxon>
        <taxon>Streptomyces</taxon>
    </lineage>
</organism>
<dbReference type="Pfam" id="PF07687">
    <property type="entry name" value="M20_dimer"/>
    <property type="match status" value="1"/>
</dbReference>
<dbReference type="SUPFAM" id="SSF55031">
    <property type="entry name" value="Bacterial exopeptidase dimerisation domain"/>
    <property type="match status" value="1"/>
</dbReference>
<dbReference type="InterPro" id="IPR002933">
    <property type="entry name" value="Peptidase_M20"/>
</dbReference>
<dbReference type="PIRSF" id="PIRSF005962">
    <property type="entry name" value="Pept_M20D_amidohydro"/>
    <property type="match status" value="1"/>
</dbReference>
<evidence type="ECO:0000259" key="1">
    <source>
        <dbReference type="Pfam" id="PF07687"/>
    </source>
</evidence>
<feature type="domain" description="Peptidase M20 dimerisation" evidence="1">
    <location>
        <begin position="198"/>
        <end position="288"/>
    </location>
</feature>
<proteinExistence type="predicted"/>
<dbReference type="NCBIfam" id="TIGR01891">
    <property type="entry name" value="amidohydrolases"/>
    <property type="match status" value="1"/>
</dbReference>
<sequence length="420" mass="44023">MSEKDGIPGPELLAEARKLLPDVIAVRRRIHRAPELGTHLPRTQRTVLDALAGPDLTATPGRGLSSVVAVLEGRRPGRTVLLRADMDALPQQENTGLDFASRTPGVMHACGHDTHTAMLIGAARLLASRRERLAGRVVFMFQPAEELGGGAQRMIDEGVLGGTDDPPVDGAFALHINARHASGTVRLRAGTQYAAADTVRITVRGRGGHAAGPHRVLDPVPVACEIVQALQTMVTRTVDVFEPAVLTITTVTAGRAFNVIPETAQLVGTYRTLSEASRRTVREGIARVAHGVAAAHAMTAEVDLPEGYPPVRNDPAFTAGVRQAVSAVLGPSAVHDLPHPTMGGEDFSYVLRRVPGAMAFLGACPPGAVPGTVPDNHSDRVVYDEQALAVGVAAYCAVAEGFLAMAPGAAPWHADPSAAT</sequence>
<dbReference type="SUPFAM" id="SSF53187">
    <property type="entry name" value="Zn-dependent exopeptidases"/>
    <property type="match status" value="1"/>
</dbReference>
<dbReference type="Gene3D" id="3.30.70.360">
    <property type="match status" value="1"/>
</dbReference>
<accession>A0ABU2SGJ3</accession>
<dbReference type="Pfam" id="PF01546">
    <property type="entry name" value="Peptidase_M20"/>
    <property type="match status" value="1"/>
</dbReference>
<dbReference type="Proteomes" id="UP001180531">
    <property type="component" value="Unassembled WGS sequence"/>
</dbReference>